<keyword evidence="1" id="KW-0812">Transmembrane</keyword>
<protein>
    <submittedName>
        <fullName evidence="2">Unannotated protein</fullName>
    </submittedName>
</protein>
<feature type="transmembrane region" description="Helical" evidence="1">
    <location>
        <begin position="20"/>
        <end position="45"/>
    </location>
</feature>
<evidence type="ECO:0000313" key="2">
    <source>
        <dbReference type="EMBL" id="CAB4846151.1"/>
    </source>
</evidence>
<evidence type="ECO:0000256" key="1">
    <source>
        <dbReference type="SAM" id="Phobius"/>
    </source>
</evidence>
<dbReference type="AlphaFoldDB" id="A0A6J7BME4"/>
<sequence length="81" mass="8552">MNTGSSTRASRVRRHSSNAIAVSVVASTTMLLTTLPSVLVTAVCAPTTSLFRRLVSAPVCVRVKNAMGMRCTLANSATRRS</sequence>
<name>A0A6J7BME4_9ZZZZ</name>
<keyword evidence="1" id="KW-1133">Transmembrane helix</keyword>
<proteinExistence type="predicted"/>
<reference evidence="2" key="1">
    <citation type="submission" date="2020-05" db="EMBL/GenBank/DDBJ databases">
        <authorList>
            <person name="Chiriac C."/>
            <person name="Salcher M."/>
            <person name="Ghai R."/>
            <person name="Kavagutti S V."/>
        </authorList>
    </citation>
    <scope>NUCLEOTIDE SEQUENCE</scope>
</reference>
<organism evidence="2">
    <name type="scientific">freshwater metagenome</name>
    <dbReference type="NCBI Taxonomy" id="449393"/>
    <lineage>
        <taxon>unclassified sequences</taxon>
        <taxon>metagenomes</taxon>
        <taxon>ecological metagenomes</taxon>
    </lineage>
</organism>
<dbReference type="EMBL" id="CAFBIY010000003">
    <property type="protein sequence ID" value="CAB4846151.1"/>
    <property type="molecule type" value="Genomic_DNA"/>
</dbReference>
<accession>A0A6J7BME4</accession>
<gene>
    <name evidence="2" type="ORF">UFOPK3267_00122</name>
</gene>
<keyword evidence="1" id="KW-0472">Membrane</keyword>